<evidence type="ECO:0000256" key="12">
    <source>
        <dbReference type="PIRNR" id="PIRNR005096"/>
    </source>
</evidence>
<dbReference type="Gene3D" id="2.70.98.10">
    <property type="match status" value="1"/>
</dbReference>
<evidence type="ECO:0000256" key="2">
    <source>
        <dbReference type="ARBA" id="ARBA00004496"/>
    </source>
</evidence>
<comment type="caution">
    <text evidence="16">The sequence shown here is derived from an EMBL/GenBank/DDBJ whole genome shotgun (WGS) entry which is preliminary data.</text>
</comment>
<name>A0A2M7K970_9BACT</name>
<evidence type="ECO:0000313" key="17">
    <source>
        <dbReference type="Proteomes" id="UP000231493"/>
    </source>
</evidence>
<evidence type="ECO:0000256" key="10">
    <source>
        <dbReference type="ARBA" id="ARBA00023235"/>
    </source>
</evidence>
<keyword evidence="9" id="KW-0597">Phosphoprotein</keyword>
<proteinExistence type="inferred from homology"/>
<comment type="catalytic activity">
    <reaction evidence="1 12">
        <text>alpha-D-glucose = beta-D-glucose</text>
        <dbReference type="Rhea" id="RHEA:10264"/>
        <dbReference type="ChEBI" id="CHEBI:15903"/>
        <dbReference type="ChEBI" id="CHEBI:17925"/>
        <dbReference type="EC" id="5.1.3.3"/>
    </reaction>
</comment>
<reference evidence="17" key="1">
    <citation type="submission" date="2017-09" db="EMBL/GenBank/DDBJ databases">
        <title>Depth-based differentiation of microbial function through sediment-hosted aquifers and enrichment of novel symbionts in the deep terrestrial subsurface.</title>
        <authorList>
            <person name="Probst A.J."/>
            <person name="Ladd B."/>
            <person name="Jarett J.K."/>
            <person name="Geller-Mcgrath D.E."/>
            <person name="Sieber C.M."/>
            <person name="Emerson J.B."/>
            <person name="Anantharaman K."/>
            <person name="Thomas B.C."/>
            <person name="Malmstrom R."/>
            <person name="Stieglmeier M."/>
            <person name="Klingl A."/>
            <person name="Woyke T."/>
            <person name="Ryan C.M."/>
            <person name="Banfield J.F."/>
        </authorList>
    </citation>
    <scope>NUCLEOTIDE SEQUENCE [LARGE SCALE GENOMIC DNA]</scope>
</reference>
<dbReference type="InterPro" id="IPR011013">
    <property type="entry name" value="Gal_mutarotase_sf_dom"/>
</dbReference>
<dbReference type="InterPro" id="IPR008183">
    <property type="entry name" value="Aldose_1/G6P_1-epimerase"/>
</dbReference>
<dbReference type="PIRSF" id="PIRSF005096">
    <property type="entry name" value="GALM"/>
    <property type="match status" value="1"/>
</dbReference>
<evidence type="ECO:0000256" key="1">
    <source>
        <dbReference type="ARBA" id="ARBA00001614"/>
    </source>
</evidence>
<dbReference type="AlphaFoldDB" id="A0A2M7K970"/>
<dbReference type="EC" id="5.1.3.3" evidence="6 12"/>
<keyword evidence="10 12" id="KW-0413">Isomerase</keyword>
<organism evidence="16 17">
    <name type="scientific">Candidatus Infernicultor aquiphilus</name>
    <dbReference type="NCBI Taxonomy" id="1805029"/>
    <lineage>
        <taxon>Bacteria</taxon>
        <taxon>Pseudomonadati</taxon>
        <taxon>Atribacterota</taxon>
        <taxon>Candidatus Phoenicimicrobiia</taxon>
        <taxon>Candidatus Pheonicimicrobiales</taxon>
        <taxon>Candidatus Phoenicimicrobiaceae</taxon>
        <taxon>Candidatus Infernicultor</taxon>
    </lineage>
</organism>
<dbReference type="GO" id="GO:0030246">
    <property type="term" value="F:carbohydrate binding"/>
    <property type="evidence" value="ECO:0007669"/>
    <property type="project" value="InterPro"/>
</dbReference>
<evidence type="ECO:0000256" key="6">
    <source>
        <dbReference type="ARBA" id="ARBA00013185"/>
    </source>
</evidence>
<keyword evidence="11 12" id="KW-0119">Carbohydrate metabolism</keyword>
<feature type="binding site" evidence="15">
    <location>
        <begin position="181"/>
        <end position="183"/>
    </location>
    <ligand>
        <name>beta-D-galactose</name>
        <dbReference type="ChEBI" id="CHEBI:27667"/>
    </ligand>
</feature>
<feature type="active site" description="Proton acceptor" evidence="13">
    <location>
        <position position="311"/>
    </location>
</feature>
<dbReference type="PANTHER" id="PTHR10091:SF0">
    <property type="entry name" value="GALACTOSE MUTAROTASE"/>
    <property type="match status" value="1"/>
</dbReference>
<gene>
    <name evidence="16" type="ORF">COZ58_03125</name>
</gene>
<protein>
    <recommendedName>
        <fullName evidence="7 12">Aldose 1-epimerase</fullName>
        <ecNumber evidence="6 12">5.1.3.3</ecNumber>
    </recommendedName>
</protein>
<evidence type="ECO:0000256" key="3">
    <source>
        <dbReference type="ARBA" id="ARBA00005028"/>
    </source>
</evidence>
<dbReference type="Proteomes" id="UP000231493">
    <property type="component" value="Unassembled WGS sequence"/>
</dbReference>
<dbReference type="InterPro" id="IPR015443">
    <property type="entry name" value="Aldose_1-epimerase"/>
</dbReference>
<dbReference type="GO" id="GO:0033499">
    <property type="term" value="P:galactose catabolic process via UDP-galactose, Leloir pathway"/>
    <property type="evidence" value="ECO:0007669"/>
    <property type="project" value="TreeGrafter"/>
</dbReference>
<dbReference type="InterPro" id="IPR047215">
    <property type="entry name" value="Galactose_mutarotase-like"/>
</dbReference>
<feature type="active site" description="Proton donor" evidence="13">
    <location>
        <position position="181"/>
    </location>
</feature>
<evidence type="ECO:0000256" key="8">
    <source>
        <dbReference type="ARBA" id="ARBA00022490"/>
    </source>
</evidence>
<feature type="binding site" evidence="14">
    <location>
        <position position="247"/>
    </location>
    <ligand>
        <name>beta-D-galactose</name>
        <dbReference type="ChEBI" id="CHEBI:27667"/>
    </ligand>
</feature>
<evidence type="ECO:0000256" key="7">
    <source>
        <dbReference type="ARBA" id="ARBA00014165"/>
    </source>
</evidence>
<dbReference type="GO" id="GO:0006006">
    <property type="term" value="P:glucose metabolic process"/>
    <property type="evidence" value="ECO:0007669"/>
    <property type="project" value="TreeGrafter"/>
</dbReference>
<sequence>MNVKYELFGTTPEGEKVGKFILNNSQGVTATVMSLGSTIISLKMPDREGEIKEVTLGFDNLQQYLAGHSYFGAVIGRFANRIAKGVFQLEGVRYDLARNENGLNHLHGGNQGFDKVIWQAESFEDTVLSGVTFSYLSSDGEEGYPGNLRVTVTYSLNEDNEFKIEYNAQTDKTTIVNLTNHTYWNLAGAGSGTIMNHQLTLKSKKYLPVNNYLIPTGEIKTVYGTPMDFTKPKLIGKDINDTAGGYDHCFVIESLNQERSLAAKLYEPESGRTMEILTTTPGIQFYSGNFLDHIRGAGGALFQKHSGLCLETGFFPNSINEPEFPSPILYPDRTYHQVTIHRFFTD</sequence>
<evidence type="ECO:0000256" key="14">
    <source>
        <dbReference type="PIRSR" id="PIRSR005096-2"/>
    </source>
</evidence>
<evidence type="ECO:0000256" key="11">
    <source>
        <dbReference type="ARBA" id="ARBA00023277"/>
    </source>
</evidence>
<feature type="binding site" evidence="15">
    <location>
        <begin position="80"/>
        <end position="81"/>
    </location>
    <ligand>
        <name>beta-D-galactose</name>
        <dbReference type="ChEBI" id="CHEBI:27667"/>
    </ligand>
</feature>
<dbReference type="EMBL" id="PFIP01000055">
    <property type="protein sequence ID" value="PIX34664.1"/>
    <property type="molecule type" value="Genomic_DNA"/>
</dbReference>
<dbReference type="CDD" id="cd09019">
    <property type="entry name" value="galactose_mutarotase_like"/>
    <property type="match status" value="1"/>
</dbReference>
<dbReference type="SUPFAM" id="SSF74650">
    <property type="entry name" value="Galactose mutarotase-like"/>
    <property type="match status" value="1"/>
</dbReference>
<accession>A0A2M7K970</accession>
<dbReference type="InterPro" id="IPR018052">
    <property type="entry name" value="Ald1_epimerase_CS"/>
</dbReference>
<dbReference type="FunFam" id="2.70.98.10:FF:000003">
    <property type="entry name" value="Aldose 1-epimerase"/>
    <property type="match status" value="1"/>
</dbReference>
<evidence type="ECO:0000256" key="9">
    <source>
        <dbReference type="ARBA" id="ARBA00022553"/>
    </source>
</evidence>
<dbReference type="GO" id="GO:0004034">
    <property type="term" value="F:aldose 1-epimerase activity"/>
    <property type="evidence" value="ECO:0007669"/>
    <property type="project" value="UniProtKB-EC"/>
</dbReference>
<dbReference type="UniPathway" id="UPA00242"/>
<evidence type="ECO:0000256" key="15">
    <source>
        <dbReference type="PIRSR" id="PIRSR005096-3"/>
    </source>
</evidence>
<comment type="similarity">
    <text evidence="4 12">Belongs to the aldose epimerase family.</text>
</comment>
<dbReference type="GO" id="GO:0005737">
    <property type="term" value="C:cytoplasm"/>
    <property type="evidence" value="ECO:0007669"/>
    <property type="project" value="UniProtKB-SubCell"/>
</dbReference>
<comment type="pathway">
    <text evidence="3 12">Carbohydrate metabolism; hexose metabolism.</text>
</comment>
<evidence type="ECO:0000256" key="13">
    <source>
        <dbReference type="PIRSR" id="PIRSR005096-1"/>
    </source>
</evidence>
<comment type="subcellular location">
    <subcellularLocation>
        <location evidence="2">Cytoplasm</location>
    </subcellularLocation>
</comment>
<evidence type="ECO:0000256" key="4">
    <source>
        <dbReference type="ARBA" id="ARBA00006206"/>
    </source>
</evidence>
<comment type="subunit">
    <text evidence="5">Monomer.</text>
</comment>
<dbReference type="Pfam" id="PF01263">
    <property type="entry name" value="Aldose_epim"/>
    <property type="match status" value="1"/>
</dbReference>
<dbReference type="NCBIfam" id="NF008277">
    <property type="entry name" value="PRK11055.1"/>
    <property type="match status" value="1"/>
</dbReference>
<evidence type="ECO:0000313" key="16">
    <source>
        <dbReference type="EMBL" id="PIX34664.1"/>
    </source>
</evidence>
<keyword evidence="8" id="KW-0963">Cytoplasm</keyword>
<dbReference type="PANTHER" id="PTHR10091">
    <property type="entry name" value="ALDOSE-1-EPIMERASE"/>
    <property type="match status" value="1"/>
</dbReference>
<dbReference type="PROSITE" id="PS00545">
    <property type="entry name" value="ALDOSE_1_EPIMERASE"/>
    <property type="match status" value="1"/>
</dbReference>
<dbReference type="InterPro" id="IPR014718">
    <property type="entry name" value="GH-type_carb-bd"/>
</dbReference>
<evidence type="ECO:0000256" key="5">
    <source>
        <dbReference type="ARBA" id="ARBA00011245"/>
    </source>
</evidence>